<name>A0A0U3HIS0_9GAMM</name>
<dbReference type="Gene3D" id="1.10.530.40">
    <property type="match status" value="1"/>
</dbReference>
<keyword evidence="4" id="KW-0081">Bacteriolytic enzyme</keyword>
<dbReference type="InterPro" id="IPR010566">
    <property type="entry name" value="Haemolys_ca-bd"/>
</dbReference>
<dbReference type="SUPFAM" id="SSF53955">
    <property type="entry name" value="Lysozyme-like"/>
    <property type="match status" value="1"/>
</dbReference>
<dbReference type="GO" id="GO:0031640">
    <property type="term" value="P:killing of cells of another organism"/>
    <property type="evidence" value="ECO:0007669"/>
    <property type="project" value="UniProtKB-KW"/>
</dbReference>
<feature type="region of interest" description="Disordered" evidence="6">
    <location>
        <begin position="397"/>
        <end position="459"/>
    </location>
</feature>
<feature type="compositionally biased region" description="Basic and acidic residues" evidence="6">
    <location>
        <begin position="1147"/>
        <end position="1156"/>
    </location>
</feature>
<feature type="compositionally biased region" description="Polar residues" evidence="6">
    <location>
        <begin position="1767"/>
        <end position="1776"/>
    </location>
</feature>
<feature type="region of interest" description="Disordered" evidence="6">
    <location>
        <begin position="1125"/>
        <end position="1180"/>
    </location>
</feature>
<dbReference type="EMBL" id="CP013611">
    <property type="protein sequence ID" value="ALU42869.1"/>
    <property type="molecule type" value="Genomic_DNA"/>
</dbReference>
<keyword evidence="5" id="KW-0106">Calcium</keyword>
<dbReference type="SUPFAM" id="SSF51120">
    <property type="entry name" value="beta-Roll"/>
    <property type="match status" value="8"/>
</dbReference>
<feature type="compositionally biased region" description="Basic residues" evidence="6">
    <location>
        <begin position="427"/>
        <end position="438"/>
    </location>
</feature>
<dbReference type="InterPro" id="IPR018511">
    <property type="entry name" value="Hemolysin-typ_Ca-bd_CS"/>
</dbReference>
<dbReference type="GO" id="GO:0005576">
    <property type="term" value="C:extracellular region"/>
    <property type="evidence" value="ECO:0007669"/>
    <property type="project" value="UniProtKB-SubCell"/>
</dbReference>
<evidence type="ECO:0000256" key="1">
    <source>
        <dbReference type="ARBA" id="ARBA00004613"/>
    </source>
</evidence>
<evidence type="ECO:0000256" key="3">
    <source>
        <dbReference type="ARBA" id="ARBA00022529"/>
    </source>
</evidence>
<sequence>MTSENNVFDFISKYEGVEKDIYFDHKGIPTIGVGYNLRNEDVLIQVLDKLGYSNDNIGKDNYSLFKGEIKKVIDKAEWNKSTLSANTKKINDILKKYKDKITAPELKAKAKDTFSFSEFGDDTAAKEAMKPIFDTAMQDYEKQIIKTLASRQEISQADAKAHWDGLSESQRTTVLSLAFNGGTKAMVGKNLSAAIVSGNIHNAFFEVLFGSNRSKDFNDDGKVDGRPYGLQERRFAEAFKVLESMTLAQKKQLYSLLSEQKGKINNYLNNVVDVNNKGEHSLLADDRKTAMFTKFNDLVGQLKTELDSADFPVGGFECKIGTGLPLEPYLIYMGQDIHPSDQLWVNTDGSITKGGYKDASTNLRPPGVELIDTHTGEFVDYSTLVLRDVITGKLIHPDGTPYVPYQPDSGTGNGNGDDDDSGNVVKPKPRPKPKRKPKPPPPPPPVNKDPLALDLDGDGIETKSLENGVHFDLDNSGFAERVSWLAPDDGFLFLDRNQDGIVNGGGELFGTETRLADGTLARDGYEALAEFDSNGDGIINAEDERFAELKVWQDLNSDGVSDEGELFSLAELNVTELSLQTARGSGVDPNGVDHRGAGYFTKEDGSQGLTESLWFERDTINTIPIEIHQSKDKTIPAEIMALPDADGYGNMASLRYAMLLEEGDELKNMVRAFAQETDPVVQRNMMASIIWQWTGIPADSPTQGINSGYVQFIEKLWGEEITLWRLGFLEGEGKALFDETLEGIYFQMLSTSTLAPYLGFLDDDTVELEASVSQLITDIEDGKIHGDYLFRYIDILNHYSEPGHSMLVDIYHLVKDELRILLLDTQKRAELENSDFGKLLAITDSVISESEMFPEVALLQENGKSDLEVFEHFYPRMQAEIVAAVRDPAKRAALAELSFVRRTSSQSILNGTSKKDYLSGGQNDDRIYGGAGEDLITGGAGDDGLFGGADNDILFGGIGNDTLNGGFGDDELNGEAGNDLLSGYNGEDILRGGQGNDTLTGGEGNDVYLWDLGDGNDIIINDNSQYKSDAHDKIVFGPGVTKEQIHISRQNKDVVLTISPSGETITIRDYLTSQHQQIDVFEFHDGTEMTASEVKEQLLTVNGDAQNDTLEGNYNEHDILYGHAGDDQLSGKSGNDDLYGGTGQDILHGDHGHDELFGDEGNDTLNGGSGDDALFGGAGDDNLEGGSGDDFISGGTGNDTLKDTLGDNVFYFEQGWGQDKLLAPSESFETYLDENGNLINADWRYDPHNVISFGYGILLSDMVFKRVDDSLLIEHGQDSLLVESFFASETEFGVMRISAHIDEFHFANGEVISYEQLKAKILASTASDDVIVGFTQPDLIEGGAGDDTIQGLQGNDHLTGGLGNDQVEGGEGRDTLYGGGGNDTLNGGEGIDRLFGGYDNDTLDGGKDDDYLVGGEGQDKLIGGFGNDRLDGGYDDDILQGGSGEDTYLFSKYWGQDVIEESGSQNDRIVFEDGITLADVRFVREQDHLTIIAKEDGSQIFLDGYFWGDGKSYKAVEVIEFSDGQKLTYEDLFQLMNTATEGDDQLYGKSQSAVEIHGLGGNDTIISHGQVYSKLYGGAGNDLIEGNGYLDGGTGNDELRAGFFDDNHLLGGEGDDKLMAYFHDFYRVSGTFEGGKGNDEIFGSLGNDTYIFNKGDGQDTITEWDPRMPSPQSEASHDVIRFGEGIRKEDLVFRQVNKDLVIEIAGEADTITVKNWFMGSEHYKINALQFADGTLLSSSEIEQNVVVDPGTGDPSGGGDSNGSDNTASVENLGGNSDILTGSDGDDVLSGGAGSDDLVGGAGDDILLGGRDDDYYLYDSGKDVIRDSHGVDSVIFRNGITFSDVASGLTRSGDDLVLRINGSNENTLTIEGFFASGHNIVELFQFETGGMFDAGQIYDAFGLPLPDPEAPATPVSYGTAGNDTLSGTEGDEILEGLSGNDTLSGGKGNDVLIGGRGHDRYLFRAGDGQDVIDNTHGGDDVIELQGISFSDVARGLQKSGDNLVLNIGSGGDKLTVKNWFLGGDFVVEQIQLSDGSSISADQIFSAFGMANPSRQRSVQYDNLPDETQFGSRFSGAANNDTLLGSSSADMIDGKQGDDWIMSGGGNDYLIGGGGDDTYVIGAQAGHVMINNFDESASRSETLKFESARSTDVQFKQSESDLIIELSATSSVTVLNYFDETSQDAHQLEHFQFADSVVLTPQDVAGRLFTVSEQSAVQSSFERLMQAAHASDMSDDGAELGSSVLLDRVLVASQP</sequence>
<accession>A0A0U3HIS0</accession>
<evidence type="ECO:0000256" key="5">
    <source>
        <dbReference type="ARBA" id="ARBA00022837"/>
    </source>
</evidence>
<proteinExistence type="predicted"/>
<dbReference type="GO" id="GO:0003796">
    <property type="term" value="F:lysozyme activity"/>
    <property type="evidence" value="ECO:0007669"/>
    <property type="project" value="InterPro"/>
</dbReference>
<gene>
    <name evidence="8" type="ORF">AT705_07890</name>
</gene>
<dbReference type="KEGG" id="prr:AT705_07890"/>
<feature type="domain" description="Haemolysin-type calcium binding-related" evidence="7">
    <location>
        <begin position="1699"/>
        <end position="1738"/>
    </location>
</feature>
<feature type="domain" description="Haemolysin-type calcium binding-related" evidence="7">
    <location>
        <begin position="2159"/>
        <end position="2200"/>
    </location>
</feature>
<dbReference type="GO" id="GO:0005509">
    <property type="term" value="F:calcium ion binding"/>
    <property type="evidence" value="ECO:0007669"/>
    <property type="project" value="InterPro"/>
</dbReference>
<dbReference type="PRINTS" id="PR00313">
    <property type="entry name" value="CABNDNGRPT"/>
</dbReference>
<dbReference type="PANTHER" id="PTHR38340:SF1">
    <property type="entry name" value="S-LAYER PROTEIN"/>
    <property type="match status" value="1"/>
</dbReference>
<evidence type="ECO:0000256" key="4">
    <source>
        <dbReference type="ARBA" id="ARBA00022638"/>
    </source>
</evidence>
<organism evidence="8 9">
    <name type="scientific">Pseudoalteromonas rubra</name>
    <dbReference type="NCBI Taxonomy" id="43658"/>
    <lineage>
        <taxon>Bacteria</taxon>
        <taxon>Pseudomonadati</taxon>
        <taxon>Pseudomonadota</taxon>
        <taxon>Gammaproteobacteria</taxon>
        <taxon>Alteromonadales</taxon>
        <taxon>Pseudoalteromonadaceae</taxon>
        <taxon>Pseudoalteromonas</taxon>
    </lineage>
</organism>
<evidence type="ECO:0000256" key="6">
    <source>
        <dbReference type="SAM" id="MobiDB-lite"/>
    </source>
</evidence>
<dbReference type="InterPro" id="IPR011049">
    <property type="entry name" value="Serralysin-like_metalloprot_C"/>
</dbReference>
<dbReference type="Proteomes" id="UP000069015">
    <property type="component" value="Chromosome 1"/>
</dbReference>
<dbReference type="InterPro" id="IPR023346">
    <property type="entry name" value="Lysozyme-like_dom_sf"/>
</dbReference>
<dbReference type="RefSeq" id="WP_058796166.1">
    <property type="nucleotide sequence ID" value="NZ_CP013611.1"/>
</dbReference>
<keyword evidence="3" id="KW-0929">Antimicrobial</keyword>
<feature type="domain" description="Haemolysin-type calcium binding-related" evidence="7">
    <location>
        <begin position="2001"/>
        <end position="2041"/>
    </location>
</feature>
<feature type="region of interest" description="Disordered" evidence="6">
    <location>
        <begin position="1746"/>
        <end position="1776"/>
    </location>
</feature>
<dbReference type="Pfam" id="PF00353">
    <property type="entry name" value="HemolysinCabind"/>
    <property type="match status" value="13"/>
</dbReference>
<dbReference type="InterPro" id="IPR050557">
    <property type="entry name" value="RTX_toxin/Mannuronan_C5-epim"/>
</dbReference>
<evidence type="ECO:0000313" key="8">
    <source>
        <dbReference type="EMBL" id="ALU42869.1"/>
    </source>
</evidence>
<dbReference type="Gene3D" id="2.150.10.10">
    <property type="entry name" value="Serralysin-like metalloprotease, C-terminal"/>
    <property type="match status" value="10"/>
</dbReference>
<dbReference type="GO" id="GO:0042742">
    <property type="term" value="P:defense response to bacterium"/>
    <property type="evidence" value="ECO:0007669"/>
    <property type="project" value="UniProtKB-KW"/>
</dbReference>
<dbReference type="InterPro" id="IPR001343">
    <property type="entry name" value="Hemolysn_Ca-bd"/>
</dbReference>
<dbReference type="PROSITE" id="PS00330">
    <property type="entry name" value="HEMOLYSIN_CALCIUM"/>
    <property type="match status" value="13"/>
</dbReference>
<protein>
    <submittedName>
        <fullName evidence="8">Calcium-binding protein</fullName>
    </submittedName>
</protein>
<reference evidence="8 9" key="1">
    <citation type="submission" date="2015-12" db="EMBL/GenBank/DDBJ databases">
        <title>Complete genome sequence of Pseudoalteromonas rubra SCSIO 6842, harboring a conjugative plasmid.</title>
        <authorList>
            <person name="Li B."/>
            <person name="Wang X."/>
        </authorList>
    </citation>
    <scope>NUCLEOTIDE SEQUENCE [LARGE SCALE GENOMIC DNA]</scope>
    <source>
        <strain evidence="8 9">SCSIO 6842</strain>
    </source>
</reference>
<evidence type="ECO:0000313" key="9">
    <source>
        <dbReference type="Proteomes" id="UP000069015"/>
    </source>
</evidence>
<dbReference type="Pfam" id="PF06594">
    <property type="entry name" value="HCBP_related"/>
    <property type="match status" value="4"/>
</dbReference>
<dbReference type="InterPro" id="IPR023347">
    <property type="entry name" value="Lysozyme_dom_sf"/>
</dbReference>
<keyword evidence="2" id="KW-0964">Secreted</keyword>
<dbReference type="PANTHER" id="PTHR38340">
    <property type="entry name" value="S-LAYER PROTEIN"/>
    <property type="match status" value="1"/>
</dbReference>
<comment type="subcellular location">
    <subcellularLocation>
        <location evidence="1">Secreted</location>
    </subcellularLocation>
</comment>
<feature type="domain" description="Haemolysin-type calcium binding-related" evidence="7">
    <location>
        <begin position="1053"/>
        <end position="1092"/>
    </location>
</feature>
<evidence type="ECO:0000256" key="2">
    <source>
        <dbReference type="ARBA" id="ARBA00022525"/>
    </source>
</evidence>
<evidence type="ECO:0000259" key="7">
    <source>
        <dbReference type="Pfam" id="PF06594"/>
    </source>
</evidence>